<gene>
    <name evidence="4" type="ORF">SAMN00017477_1186</name>
</gene>
<dbReference type="Gene3D" id="4.10.80.30">
    <property type="entry name" value="DNA polymerase, domain 6"/>
    <property type="match status" value="1"/>
</dbReference>
<dbReference type="PANTHER" id="PTHR33308:SF9">
    <property type="entry name" value="PEPTIDOGLYCAN HYDROLASE FLGJ"/>
    <property type="match status" value="1"/>
</dbReference>
<keyword evidence="5" id="KW-1185">Reference proteome</keyword>
<reference evidence="5" key="1">
    <citation type="submission" date="2017-04" db="EMBL/GenBank/DDBJ databases">
        <authorList>
            <person name="Varghese N."/>
            <person name="Submissions S."/>
        </authorList>
    </citation>
    <scope>NUCLEOTIDE SEQUENCE [LARGE SCALE GENOMIC DNA]</scope>
    <source>
        <strain evidence="5">DSM 20463</strain>
    </source>
</reference>
<dbReference type="EMBL" id="FWWR01000009">
    <property type="protein sequence ID" value="SMB87547.1"/>
    <property type="molecule type" value="Genomic_DNA"/>
</dbReference>
<accession>A0A1W1V2D8</accession>
<keyword evidence="2" id="KW-0812">Transmembrane</keyword>
<dbReference type="Proteomes" id="UP000192368">
    <property type="component" value="Unassembled WGS sequence"/>
</dbReference>
<feature type="domain" description="Mannosyl-glycoprotein endo-beta-N-acetylglucosamidase-like" evidence="3">
    <location>
        <begin position="32"/>
        <end position="183"/>
    </location>
</feature>
<dbReference type="SMART" id="SM00047">
    <property type="entry name" value="LYZ2"/>
    <property type="match status" value="1"/>
</dbReference>
<organism evidence="4 5">
    <name type="scientific">Peptoniphilus asaccharolyticus DSM 20463</name>
    <dbReference type="NCBI Taxonomy" id="573058"/>
    <lineage>
        <taxon>Bacteria</taxon>
        <taxon>Bacillati</taxon>
        <taxon>Bacillota</taxon>
        <taxon>Tissierellia</taxon>
        <taxon>Tissierellales</taxon>
        <taxon>Peptoniphilaceae</taxon>
        <taxon>Peptoniphilus</taxon>
    </lineage>
</organism>
<dbReference type="GO" id="GO:0004040">
    <property type="term" value="F:amidase activity"/>
    <property type="evidence" value="ECO:0007669"/>
    <property type="project" value="InterPro"/>
</dbReference>
<dbReference type="InterPro" id="IPR051056">
    <property type="entry name" value="Glycosyl_Hydrolase_73"/>
</dbReference>
<dbReference type="PANTHER" id="PTHR33308">
    <property type="entry name" value="PEPTIDOGLYCAN HYDROLASE FLGJ"/>
    <property type="match status" value="1"/>
</dbReference>
<dbReference type="RefSeq" id="WP_234989767.1">
    <property type="nucleotide sequence ID" value="NZ_FWWR01000009.1"/>
</dbReference>
<evidence type="ECO:0000259" key="3">
    <source>
        <dbReference type="SMART" id="SM00047"/>
    </source>
</evidence>
<dbReference type="PRINTS" id="PR01002">
    <property type="entry name" value="FLGFLGJ"/>
</dbReference>
<dbReference type="STRING" id="573058.SAMN00017477_1186"/>
<feature type="transmembrane region" description="Helical" evidence="2">
    <location>
        <begin position="12"/>
        <end position="29"/>
    </location>
</feature>
<name>A0A1W1V2D8_PEPAS</name>
<keyword evidence="2" id="KW-1133">Transmembrane helix</keyword>
<evidence type="ECO:0000313" key="4">
    <source>
        <dbReference type="EMBL" id="SMB87547.1"/>
    </source>
</evidence>
<sequence>MAKRRKKRSLGFFFFSGFLFILIMFMVISKENEREVVDRKREYLDNTTYLAVQTANNFGLFPSVVLAQSALESNFGNSELSNVNNNYFGIKRGSSKNYVDYNTTEYIEGQAKTLSASFRSYKTKSESFEDYARLITGAKRYKSVKKARSYQEACNALQSSGYATDPRYAEKIISIIERYELYNLD</sequence>
<protein>
    <submittedName>
        <fullName evidence="4">Flagellum-specific peptidoglycan hydrolase FlgJ</fullName>
    </submittedName>
</protein>
<keyword evidence="2" id="KW-0472">Membrane</keyword>
<keyword evidence="1 4" id="KW-0378">Hydrolase</keyword>
<evidence type="ECO:0000256" key="2">
    <source>
        <dbReference type="SAM" id="Phobius"/>
    </source>
</evidence>
<dbReference type="Pfam" id="PF01832">
    <property type="entry name" value="Glucosaminidase"/>
    <property type="match status" value="1"/>
</dbReference>
<dbReference type="InterPro" id="IPR002901">
    <property type="entry name" value="MGlyc_endo_b_GlcNAc-like_dom"/>
</dbReference>
<dbReference type="Gene3D" id="1.10.530.10">
    <property type="match status" value="1"/>
</dbReference>
<proteinExistence type="predicted"/>
<evidence type="ECO:0000256" key="1">
    <source>
        <dbReference type="ARBA" id="ARBA00022801"/>
    </source>
</evidence>
<evidence type="ECO:0000313" key="5">
    <source>
        <dbReference type="Proteomes" id="UP000192368"/>
    </source>
</evidence>
<dbReference type="AlphaFoldDB" id="A0A1W1V2D8"/>